<gene>
    <name evidence="1" type="ORF">I79_007020</name>
</gene>
<dbReference type="InParanoid" id="G3H9F2"/>
<proteinExistence type="predicted"/>
<organism evidence="1 2">
    <name type="scientific">Cricetulus griseus</name>
    <name type="common">Chinese hamster</name>
    <name type="synonym">Cricetulus barabensis griseus</name>
    <dbReference type="NCBI Taxonomy" id="10029"/>
    <lineage>
        <taxon>Eukaryota</taxon>
        <taxon>Metazoa</taxon>
        <taxon>Chordata</taxon>
        <taxon>Craniata</taxon>
        <taxon>Vertebrata</taxon>
        <taxon>Euteleostomi</taxon>
        <taxon>Mammalia</taxon>
        <taxon>Eutheria</taxon>
        <taxon>Euarchontoglires</taxon>
        <taxon>Glires</taxon>
        <taxon>Rodentia</taxon>
        <taxon>Myomorpha</taxon>
        <taxon>Muroidea</taxon>
        <taxon>Cricetidae</taxon>
        <taxon>Cricetinae</taxon>
        <taxon>Cricetulus</taxon>
    </lineage>
</organism>
<accession>G3H9F2</accession>
<dbReference type="AlphaFoldDB" id="G3H9F2"/>
<sequence length="59" mass="6602">MVWFCSSYTGRMKYISGSSISSPCPLWSILLMSGFINHDPIENFTSNTDLPKLEANSLL</sequence>
<protein>
    <submittedName>
        <fullName evidence="1">Uncharacterized protein</fullName>
    </submittedName>
</protein>
<reference evidence="2" key="1">
    <citation type="journal article" date="2011" name="Nat. Biotechnol.">
        <title>The genomic sequence of the Chinese hamster ovary (CHO)-K1 cell line.</title>
        <authorList>
            <person name="Xu X."/>
            <person name="Nagarajan H."/>
            <person name="Lewis N.E."/>
            <person name="Pan S."/>
            <person name="Cai Z."/>
            <person name="Liu X."/>
            <person name="Chen W."/>
            <person name="Xie M."/>
            <person name="Wang W."/>
            <person name="Hammond S."/>
            <person name="Andersen M.R."/>
            <person name="Neff N."/>
            <person name="Passarelli B."/>
            <person name="Koh W."/>
            <person name="Fan H.C."/>
            <person name="Wang J."/>
            <person name="Gui Y."/>
            <person name="Lee K.H."/>
            <person name="Betenbaugh M.J."/>
            <person name="Quake S.R."/>
            <person name="Famili I."/>
            <person name="Palsson B.O."/>
            <person name="Wang J."/>
        </authorList>
    </citation>
    <scope>NUCLEOTIDE SEQUENCE [LARGE SCALE GENOMIC DNA]</scope>
    <source>
        <strain evidence="2">CHO K1 cell line</strain>
    </source>
</reference>
<dbReference type="EMBL" id="JH000228">
    <property type="protein sequence ID" value="EGV92487.1"/>
    <property type="molecule type" value="Genomic_DNA"/>
</dbReference>
<evidence type="ECO:0000313" key="1">
    <source>
        <dbReference type="EMBL" id="EGV92487.1"/>
    </source>
</evidence>
<name>G3H9F2_CRIGR</name>
<dbReference type="Proteomes" id="UP000001075">
    <property type="component" value="Unassembled WGS sequence"/>
</dbReference>
<evidence type="ECO:0000313" key="2">
    <source>
        <dbReference type="Proteomes" id="UP000001075"/>
    </source>
</evidence>